<dbReference type="EMBL" id="AMGY01000005">
    <property type="protein sequence ID" value="EXJ82858.1"/>
    <property type="molecule type" value="Genomic_DNA"/>
</dbReference>
<keyword evidence="2" id="KW-0285">Flavoprotein</keyword>
<evidence type="ECO:0000256" key="2">
    <source>
        <dbReference type="ARBA" id="ARBA00022630"/>
    </source>
</evidence>
<reference evidence="6 7" key="1">
    <citation type="submission" date="2013-03" db="EMBL/GenBank/DDBJ databases">
        <title>The Genome Sequence of Capronia epimyces CBS 606.96.</title>
        <authorList>
            <consortium name="The Broad Institute Genomics Platform"/>
            <person name="Cuomo C."/>
            <person name="de Hoog S."/>
            <person name="Gorbushina A."/>
            <person name="Walker B."/>
            <person name="Young S.K."/>
            <person name="Zeng Q."/>
            <person name="Gargeya S."/>
            <person name="Fitzgerald M."/>
            <person name="Haas B."/>
            <person name="Abouelleil A."/>
            <person name="Allen A.W."/>
            <person name="Alvarado L."/>
            <person name="Arachchi H.M."/>
            <person name="Berlin A.M."/>
            <person name="Chapman S.B."/>
            <person name="Gainer-Dewar J."/>
            <person name="Goldberg J."/>
            <person name="Griggs A."/>
            <person name="Gujja S."/>
            <person name="Hansen M."/>
            <person name="Howarth C."/>
            <person name="Imamovic A."/>
            <person name="Ireland A."/>
            <person name="Larimer J."/>
            <person name="McCowan C."/>
            <person name="Murphy C."/>
            <person name="Pearson M."/>
            <person name="Poon T.W."/>
            <person name="Priest M."/>
            <person name="Roberts A."/>
            <person name="Saif S."/>
            <person name="Shea T."/>
            <person name="Sisk P."/>
            <person name="Sykes S."/>
            <person name="Wortman J."/>
            <person name="Nusbaum C."/>
            <person name="Birren B."/>
        </authorList>
    </citation>
    <scope>NUCLEOTIDE SEQUENCE [LARGE SCALE GENOMIC DNA]</scope>
    <source>
        <strain evidence="6 7">CBS 606.96</strain>
    </source>
</reference>
<sequence length="600" mass="63333">MAATGAATESQSKYDGEYDVIVAGSGVGGLAAAITAAERGARVLVLEKLDQLGGVTALSSGVLWPGPNPVSENAGFHDTADEAQAYMDTLSRGLAKDDLRLSYLAGGREAIQYFTDKIGVELQVIAGVPDYYYPSVQGSKPDGRFLEGKPFAASRLGDWASKVLTSPHGPSFSYVTGSEWAASQTGQENFNIVQVVTQHVQQDERCGGAGLSAAFVYAALQHHVEFRTSTALADLIVEDGRVVGVVAEPQGQESNGDSDNKATNPLPLRLRARRGVILAVGGYDWRKDLMQAFDGLKEQDMTTMTPPSITADHLVVAAKVGAIPIPARLPGQSPIFVGYRVPGEVVFGHASSRLLLAGSPHSIIVNRHGRRFANDAFYADVVQQVTRYDGGGGVDGGGLGSSGDSKAKPKSNSLLHWPAWLVFDQRMLDKYGLAPSAPGQPLPAGLAIQADSLAELAERAGIDPAGLTATVQRYNGFCENGTDPDFGRGTYPWSALMVGDYRLKNANMADLAQAPFYAVPLVHVSLGIGTAGLPIDRDGRVLTPVSKPVPGLYATGNSTAWQDWGGGYTSGVAAMRGMIYGHRAALQMTKDKDADVSSKL</sequence>
<organism evidence="6 7">
    <name type="scientific">Capronia epimyces CBS 606.96</name>
    <dbReference type="NCBI Taxonomy" id="1182542"/>
    <lineage>
        <taxon>Eukaryota</taxon>
        <taxon>Fungi</taxon>
        <taxon>Dikarya</taxon>
        <taxon>Ascomycota</taxon>
        <taxon>Pezizomycotina</taxon>
        <taxon>Eurotiomycetes</taxon>
        <taxon>Chaetothyriomycetidae</taxon>
        <taxon>Chaetothyriales</taxon>
        <taxon>Herpotrichiellaceae</taxon>
        <taxon>Capronia</taxon>
    </lineage>
</organism>
<dbReference type="GO" id="GO:0008202">
    <property type="term" value="P:steroid metabolic process"/>
    <property type="evidence" value="ECO:0007669"/>
    <property type="project" value="UniProtKB-ARBA"/>
</dbReference>
<comment type="cofactor">
    <cofactor evidence="1">
        <name>FAD</name>
        <dbReference type="ChEBI" id="CHEBI:57692"/>
    </cofactor>
</comment>
<keyword evidence="7" id="KW-1185">Reference proteome</keyword>
<feature type="domain" description="FAD-dependent oxidoreductase 2 FAD-binding" evidence="5">
    <location>
        <begin position="19"/>
        <end position="561"/>
    </location>
</feature>
<evidence type="ECO:0000313" key="6">
    <source>
        <dbReference type="EMBL" id="EXJ82858.1"/>
    </source>
</evidence>
<keyword evidence="4" id="KW-0560">Oxidoreductase</keyword>
<dbReference type="InterPro" id="IPR003953">
    <property type="entry name" value="FAD-dep_OxRdtase_2_FAD-bd"/>
</dbReference>
<evidence type="ECO:0000256" key="3">
    <source>
        <dbReference type="ARBA" id="ARBA00022827"/>
    </source>
</evidence>
<proteinExistence type="predicted"/>
<evidence type="ECO:0000256" key="4">
    <source>
        <dbReference type="ARBA" id="ARBA00023002"/>
    </source>
</evidence>
<dbReference type="InterPro" id="IPR027477">
    <property type="entry name" value="Succ_DH/fumarate_Rdtase_cat_sf"/>
</dbReference>
<evidence type="ECO:0000313" key="7">
    <source>
        <dbReference type="Proteomes" id="UP000019478"/>
    </source>
</evidence>
<dbReference type="Proteomes" id="UP000019478">
    <property type="component" value="Unassembled WGS sequence"/>
</dbReference>
<dbReference type="Pfam" id="PF00890">
    <property type="entry name" value="FAD_binding_2"/>
    <property type="match status" value="1"/>
</dbReference>
<dbReference type="HOGENOM" id="CLU_011398_4_2_1"/>
<evidence type="ECO:0000256" key="1">
    <source>
        <dbReference type="ARBA" id="ARBA00001974"/>
    </source>
</evidence>
<dbReference type="STRING" id="1182542.W9XRP1"/>
<dbReference type="SUPFAM" id="SSF56425">
    <property type="entry name" value="Succinate dehydrogenase/fumarate reductase flavoprotein, catalytic domain"/>
    <property type="match status" value="1"/>
</dbReference>
<dbReference type="RefSeq" id="XP_007734981.1">
    <property type="nucleotide sequence ID" value="XM_007736791.1"/>
</dbReference>
<protein>
    <recommendedName>
        <fullName evidence="5">FAD-dependent oxidoreductase 2 FAD-binding domain-containing protein</fullName>
    </recommendedName>
</protein>
<dbReference type="InterPro" id="IPR036188">
    <property type="entry name" value="FAD/NAD-bd_sf"/>
</dbReference>
<dbReference type="SUPFAM" id="SSF51905">
    <property type="entry name" value="FAD/NAD(P)-binding domain"/>
    <property type="match status" value="1"/>
</dbReference>
<dbReference type="OrthoDB" id="7777654at2759"/>
<evidence type="ECO:0000259" key="5">
    <source>
        <dbReference type="Pfam" id="PF00890"/>
    </source>
</evidence>
<gene>
    <name evidence="6" type="ORF">A1O3_06673</name>
</gene>
<dbReference type="eggNOG" id="ENOG502SIBG">
    <property type="taxonomic scope" value="Eukaryota"/>
</dbReference>
<dbReference type="PANTHER" id="PTHR43400:SF10">
    <property type="entry name" value="3-OXOSTEROID 1-DEHYDROGENASE"/>
    <property type="match status" value="1"/>
</dbReference>
<accession>W9XRP1</accession>
<dbReference type="Gene3D" id="3.90.700.10">
    <property type="entry name" value="Succinate dehydrogenase/fumarate reductase flavoprotein, catalytic domain"/>
    <property type="match status" value="1"/>
</dbReference>
<dbReference type="Gene3D" id="3.50.50.60">
    <property type="entry name" value="FAD/NAD(P)-binding domain"/>
    <property type="match status" value="1"/>
</dbReference>
<dbReference type="GO" id="GO:0016491">
    <property type="term" value="F:oxidoreductase activity"/>
    <property type="evidence" value="ECO:0007669"/>
    <property type="project" value="UniProtKB-KW"/>
</dbReference>
<dbReference type="PANTHER" id="PTHR43400">
    <property type="entry name" value="FUMARATE REDUCTASE"/>
    <property type="match status" value="1"/>
</dbReference>
<dbReference type="GeneID" id="19170781"/>
<name>W9XRP1_9EURO</name>
<dbReference type="AlphaFoldDB" id="W9XRP1"/>
<keyword evidence="3" id="KW-0274">FAD</keyword>
<dbReference type="InterPro" id="IPR050315">
    <property type="entry name" value="FAD-oxidoreductase_2"/>
</dbReference>
<comment type="caution">
    <text evidence="6">The sequence shown here is derived from an EMBL/GenBank/DDBJ whole genome shotgun (WGS) entry which is preliminary data.</text>
</comment>